<comment type="caution">
    <text evidence="14">The sequence shown here is derived from an EMBL/GenBank/DDBJ whole genome shotgun (WGS) entry which is preliminary data.</text>
</comment>
<dbReference type="PANTHER" id="PTHR46494:SF1">
    <property type="entry name" value="CORA FAMILY METAL ION TRANSPORTER (EUROFUNG)"/>
    <property type="match status" value="1"/>
</dbReference>
<keyword evidence="5 13" id="KW-0812">Transmembrane</keyword>
<gene>
    <name evidence="14" type="ORF">ThesuDRAFT_00715</name>
</gene>
<reference evidence="14" key="1">
    <citation type="submission" date="2010-10" db="EMBL/GenBank/DDBJ databases">
        <authorList>
            <consortium name="US DOE Joint Genome Institute (JGI-PGF)"/>
            <person name="Lucas S."/>
            <person name="Copeland A."/>
            <person name="Lapidus A."/>
            <person name="Bruce D."/>
            <person name="Goodwin L."/>
            <person name="Pitluck S."/>
            <person name="Kyrpides N."/>
            <person name="Mavromatis K."/>
            <person name="Detter J.C."/>
            <person name="Han C."/>
            <person name="Land M."/>
            <person name="Hauser L."/>
            <person name="Markowitz V."/>
            <person name="Cheng J.-F."/>
            <person name="Hugenholtz P."/>
            <person name="Woyke T."/>
            <person name="Wu D."/>
            <person name="Pukall R."/>
            <person name="Wahrenburg C."/>
            <person name="Brambilla E."/>
            <person name="Klenk H.-P."/>
            <person name="Eisen J.A."/>
        </authorList>
    </citation>
    <scope>NUCLEOTIDE SEQUENCE [LARGE SCALE GENOMIC DNA]</scope>
    <source>
        <strain evidence="14">DSM 13965</strain>
    </source>
</reference>
<evidence type="ECO:0000256" key="1">
    <source>
        <dbReference type="ARBA" id="ARBA00004651"/>
    </source>
</evidence>
<dbReference type="PANTHER" id="PTHR46494">
    <property type="entry name" value="CORA FAMILY METAL ION TRANSPORTER (EUROFUNG)"/>
    <property type="match status" value="1"/>
</dbReference>
<keyword evidence="15" id="KW-1185">Reference proteome</keyword>
<dbReference type="OrthoDB" id="9803416at2"/>
<dbReference type="InterPro" id="IPR045861">
    <property type="entry name" value="CorA_cytoplasmic_dom"/>
</dbReference>
<dbReference type="HOGENOM" id="CLU_585155_0_0_9"/>
<sequence>MIRAWEWSERGLVEGRVPGDGQAPGQGPGGAEAPGAPGRDPEAGAARVEAPGDGRAEPATRGTTGRAGGHRVVVWLDVRDPTPADWGLLRRRRALAPFLWSRLESGTAPYGVEAAGGTLVFQILLPAGRPCLVILAPGEVTTVCDGGADPWERLRERLATGPASVPRTAPWLLYFLLEDVLHSYGDHVQRLEDRLEPVEAHFLRDEPGPGGAPAGQGDAARTGNTITVTGAPGRTGPAPDETAPAPADPAGGRTGRAPAGPAAGQTGKAPAGAASDRTRQPPAGEPRWRRVRGPRPAAVNGSRHPAPGRWRDAGGVSFLSTLHRRAGQLHRRLNSLSEVLDRLLESSYNGYEGRGEGLGDRQLRPYLRALRDHAGRLSGRLENARELVVTLMNLRLALAAERTNRLILRLTVLSTIFLPLTFLTGIYGMNFKYMPELDLPWAYPALLAFMLALGVGLWWFFKREYEW</sequence>
<comment type="function">
    <text evidence="11">Mediates influx of magnesium ions. Alternates between open and closed states. Activated by low cytoplasmic Mg(2+) levels. Inactive when cytoplasmic Mg(2+) levels are high.</text>
</comment>
<dbReference type="SUPFAM" id="SSF143865">
    <property type="entry name" value="CorA soluble domain-like"/>
    <property type="match status" value="1"/>
</dbReference>
<keyword evidence="8" id="KW-0406">Ion transport</keyword>
<dbReference type="RefSeq" id="WP_006902988.1">
    <property type="nucleotide sequence ID" value="NZ_JH976535.1"/>
</dbReference>
<dbReference type="FunFam" id="1.20.58.340:FF:000004">
    <property type="entry name" value="Magnesium transport protein CorA"/>
    <property type="match status" value="1"/>
</dbReference>
<evidence type="ECO:0000313" key="14">
    <source>
        <dbReference type="EMBL" id="EKP94992.1"/>
    </source>
</evidence>
<dbReference type="STRING" id="867903.ThesuDRAFT_00715"/>
<dbReference type="eggNOG" id="COG0598">
    <property type="taxonomic scope" value="Bacteria"/>
</dbReference>
<accession>K6PQ13</accession>
<keyword evidence="7 13" id="KW-1133">Transmembrane helix</keyword>
<feature type="compositionally biased region" description="Low complexity" evidence="12">
    <location>
        <begin position="33"/>
        <end position="47"/>
    </location>
</feature>
<dbReference type="GO" id="GO:0000287">
    <property type="term" value="F:magnesium ion binding"/>
    <property type="evidence" value="ECO:0007669"/>
    <property type="project" value="TreeGrafter"/>
</dbReference>
<feature type="transmembrane region" description="Helical" evidence="13">
    <location>
        <begin position="406"/>
        <end position="429"/>
    </location>
</feature>
<name>K6PQ13_9FIRM</name>
<feature type="region of interest" description="Disordered" evidence="12">
    <location>
        <begin position="1"/>
        <end position="66"/>
    </location>
</feature>
<feature type="transmembrane region" description="Helical" evidence="13">
    <location>
        <begin position="441"/>
        <end position="461"/>
    </location>
</feature>
<dbReference type="EMBL" id="AENY02000002">
    <property type="protein sequence ID" value="EKP94992.1"/>
    <property type="molecule type" value="Genomic_DNA"/>
</dbReference>
<evidence type="ECO:0000256" key="8">
    <source>
        <dbReference type="ARBA" id="ARBA00023065"/>
    </source>
</evidence>
<dbReference type="AlphaFoldDB" id="K6PQ13"/>
<dbReference type="GO" id="GO:0050897">
    <property type="term" value="F:cobalt ion binding"/>
    <property type="evidence" value="ECO:0007669"/>
    <property type="project" value="TreeGrafter"/>
</dbReference>
<dbReference type="GO" id="GO:0015087">
    <property type="term" value="F:cobalt ion transmembrane transporter activity"/>
    <property type="evidence" value="ECO:0007669"/>
    <property type="project" value="TreeGrafter"/>
</dbReference>
<evidence type="ECO:0000256" key="9">
    <source>
        <dbReference type="ARBA" id="ARBA00023136"/>
    </source>
</evidence>
<evidence type="ECO:0000256" key="5">
    <source>
        <dbReference type="ARBA" id="ARBA00022692"/>
    </source>
</evidence>
<dbReference type="Gene3D" id="1.20.58.340">
    <property type="entry name" value="Magnesium transport protein CorA, transmembrane region"/>
    <property type="match status" value="2"/>
</dbReference>
<evidence type="ECO:0000256" key="10">
    <source>
        <dbReference type="ARBA" id="ARBA00034269"/>
    </source>
</evidence>
<feature type="compositionally biased region" description="Low complexity" evidence="12">
    <location>
        <begin position="235"/>
        <end position="274"/>
    </location>
</feature>
<dbReference type="InterPro" id="IPR045863">
    <property type="entry name" value="CorA_TM1_TM2"/>
</dbReference>
<evidence type="ECO:0000256" key="3">
    <source>
        <dbReference type="ARBA" id="ARBA00022448"/>
    </source>
</evidence>
<comment type="subcellular location">
    <subcellularLocation>
        <location evidence="1">Cell membrane</location>
        <topology evidence="1">Multi-pass membrane protein</topology>
    </subcellularLocation>
</comment>
<dbReference type="GO" id="GO:0005886">
    <property type="term" value="C:plasma membrane"/>
    <property type="evidence" value="ECO:0007669"/>
    <property type="project" value="UniProtKB-SubCell"/>
</dbReference>
<comment type="catalytic activity">
    <reaction evidence="10">
        <text>Mg(2+)(in) = Mg(2+)(out)</text>
        <dbReference type="Rhea" id="RHEA:29827"/>
        <dbReference type="ChEBI" id="CHEBI:18420"/>
    </reaction>
</comment>
<feature type="region of interest" description="Disordered" evidence="12">
    <location>
        <begin position="202"/>
        <end position="309"/>
    </location>
</feature>
<evidence type="ECO:0000256" key="13">
    <source>
        <dbReference type="SAM" id="Phobius"/>
    </source>
</evidence>
<keyword evidence="4" id="KW-1003">Cell membrane</keyword>
<comment type="similarity">
    <text evidence="2">Belongs to the CorA metal ion transporter (MIT) (TC 1.A.35) family.</text>
</comment>
<evidence type="ECO:0000256" key="7">
    <source>
        <dbReference type="ARBA" id="ARBA00022989"/>
    </source>
</evidence>
<feature type="compositionally biased region" description="Basic and acidic residues" evidence="12">
    <location>
        <begin position="1"/>
        <end position="13"/>
    </location>
</feature>
<organism evidence="14 15">
    <name type="scientific">Thermaerobacter subterraneus DSM 13965</name>
    <dbReference type="NCBI Taxonomy" id="867903"/>
    <lineage>
        <taxon>Bacteria</taxon>
        <taxon>Bacillati</taxon>
        <taxon>Bacillota</taxon>
        <taxon>Clostridia</taxon>
        <taxon>Eubacteriales</taxon>
        <taxon>Clostridiales Family XVII. Incertae Sedis</taxon>
        <taxon>Thermaerobacter</taxon>
    </lineage>
</organism>
<evidence type="ECO:0000256" key="11">
    <source>
        <dbReference type="ARBA" id="ARBA00045497"/>
    </source>
</evidence>
<evidence type="ECO:0000313" key="15">
    <source>
        <dbReference type="Proteomes" id="UP000005710"/>
    </source>
</evidence>
<keyword evidence="9 13" id="KW-0472">Membrane</keyword>
<dbReference type="Pfam" id="PF01544">
    <property type="entry name" value="CorA"/>
    <property type="match status" value="1"/>
</dbReference>
<reference evidence="14" key="2">
    <citation type="submission" date="2012-10" db="EMBL/GenBank/DDBJ databases">
        <title>Improved high-quality draft of Thermaerobacter subterraneus C21, DSM 13965.</title>
        <authorList>
            <consortium name="DOE Joint Genome Institute"/>
            <person name="Eisen J."/>
            <person name="Huntemann M."/>
            <person name="Wei C.-L."/>
            <person name="Han J."/>
            <person name="Detter J.C."/>
            <person name="Han C."/>
            <person name="Tapia R."/>
            <person name="Chen A."/>
            <person name="Kyrpides N."/>
            <person name="Mavromatis K."/>
            <person name="Markowitz V."/>
            <person name="Szeto E."/>
            <person name="Ivanova N."/>
            <person name="Mikhailova N."/>
            <person name="Ovchinnikova G."/>
            <person name="Pagani I."/>
            <person name="Pati A."/>
            <person name="Goodwin L."/>
            <person name="Nordberg H.P."/>
            <person name="Cantor M.N."/>
            <person name="Hua S.X."/>
            <person name="Woyke T."/>
            <person name="Eisen J."/>
            <person name="Klenk H.-P."/>
        </authorList>
    </citation>
    <scope>NUCLEOTIDE SEQUENCE [LARGE SCALE GENOMIC DNA]</scope>
    <source>
        <strain evidence="14">DSM 13965</strain>
    </source>
</reference>
<keyword evidence="3" id="KW-0813">Transport</keyword>
<evidence type="ECO:0000256" key="2">
    <source>
        <dbReference type="ARBA" id="ARBA00009765"/>
    </source>
</evidence>
<dbReference type="SUPFAM" id="SSF144083">
    <property type="entry name" value="Magnesium transport protein CorA, transmembrane region"/>
    <property type="match status" value="1"/>
</dbReference>
<proteinExistence type="inferred from homology"/>
<dbReference type="Proteomes" id="UP000005710">
    <property type="component" value="Unassembled WGS sequence"/>
</dbReference>
<evidence type="ECO:0000256" key="12">
    <source>
        <dbReference type="SAM" id="MobiDB-lite"/>
    </source>
</evidence>
<keyword evidence="6" id="KW-0460">Magnesium</keyword>
<evidence type="ECO:0000256" key="6">
    <source>
        <dbReference type="ARBA" id="ARBA00022842"/>
    </source>
</evidence>
<feature type="compositionally biased region" description="Gly residues" evidence="12">
    <location>
        <begin position="22"/>
        <end position="32"/>
    </location>
</feature>
<dbReference type="InterPro" id="IPR002523">
    <property type="entry name" value="MgTranspt_CorA/ZnTranspt_ZntB"/>
</dbReference>
<evidence type="ECO:0000256" key="4">
    <source>
        <dbReference type="ARBA" id="ARBA00022475"/>
    </source>
</evidence>
<dbReference type="GO" id="GO:0015095">
    <property type="term" value="F:magnesium ion transmembrane transporter activity"/>
    <property type="evidence" value="ECO:0007669"/>
    <property type="project" value="TreeGrafter"/>
</dbReference>
<protein>
    <submittedName>
        <fullName evidence="14">Mg2+/Co2+ transporter</fullName>
    </submittedName>
</protein>